<dbReference type="AlphaFoldDB" id="D1MVG3"/>
<feature type="non-terminal residue" evidence="8">
    <location>
        <position position="1"/>
    </location>
</feature>
<name>D1MVG3_9EURO</name>
<keyword evidence="1" id="KW-0479">Metal-binding</keyword>
<proteinExistence type="predicted"/>
<evidence type="ECO:0000256" key="5">
    <source>
        <dbReference type="ARBA" id="ARBA00023242"/>
    </source>
</evidence>
<keyword evidence="2" id="KW-0805">Transcription regulation</keyword>
<organism evidence="8">
    <name type="scientific">Aspergillus astellatus</name>
    <dbReference type="NCBI Taxonomy" id="1810904"/>
    <lineage>
        <taxon>Eukaryota</taxon>
        <taxon>Fungi</taxon>
        <taxon>Dikarya</taxon>
        <taxon>Ascomycota</taxon>
        <taxon>Pezizomycotina</taxon>
        <taxon>Eurotiomycetes</taxon>
        <taxon>Eurotiomycetidae</taxon>
        <taxon>Eurotiales</taxon>
        <taxon>Aspergillaceae</taxon>
        <taxon>Aspergillus</taxon>
        <taxon>Aspergillus subgen. Nidulantes</taxon>
    </lineage>
</organism>
<gene>
    <name evidence="8" type="primary">AflR</name>
</gene>
<evidence type="ECO:0000256" key="3">
    <source>
        <dbReference type="ARBA" id="ARBA00023125"/>
    </source>
</evidence>
<evidence type="ECO:0000256" key="1">
    <source>
        <dbReference type="ARBA" id="ARBA00022723"/>
    </source>
</evidence>
<feature type="domain" description="Aflatoxin regulatory protein" evidence="7">
    <location>
        <begin position="194"/>
        <end position="255"/>
    </location>
</feature>
<evidence type="ECO:0000256" key="4">
    <source>
        <dbReference type="ARBA" id="ARBA00023163"/>
    </source>
</evidence>
<evidence type="ECO:0000313" key="8">
    <source>
        <dbReference type="EMBL" id="BAI50586.1"/>
    </source>
</evidence>
<dbReference type="InterPro" id="IPR013700">
    <property type="entry name" value="AflR"/>
</dbReference>
<dbReference type="EMBL" id="AB375908">
    <property type="protein sequence ID" value="BAI50586.1"/>
    <property type="molecule type" value="Genomic_DNA"/>
</dbReference>
<evidence type="ECO:0000256" key="2">
    <source>
        <dbReference type="ARBA" id="ARBA00023015"/>
    </source>
</evidence>
<keyword evidence="5" id="KW-0539">Nucleus</keyword>
<protein>
    <submittedName>
        <fullName evidence="8">Transcription factor AFLR</fullName>
    </submittedName>
</protein>
<reference evidence="8" key="1">
    <citation type="submission" date="2008-01" db="EMBL/GenBank/DDBJ databases">
        <title>Molecular phylogenetics of the genus Emericella and the surface structure of ascospores.</title>
        <authorList>
            <person name="Matsuzawa T."/>
            <person name="Yaguchi T."/>
            <person name="Horie Y."/>
            <person name="Tanaka R."/>
        </authorList>
    </citation>
    <scope>NUCLEOTIDE SEQUENCE</scope>
    <source>
        <strain evidence="8">IFM 48172</strain>
    </source>
</reference>
<accession>D1MVG3</accession>
<dbReference type="GO" id="GO:0005634">
    <property type="term" value="C:nucleus"/>
    <property type="evidence" value="ECO:0007669"/>
    <property type="project" value="InterPro"/>
</dbReference>
<sequence length="257" mass="27031">DGVRRGLPCEYTVSRRTGRTRVIGVEQPATTAKDMGTTSVTRPATSTLPNSGHSTPVDNAKVSQSASGNSNPIPFEQAQQSVASQNPVITTGASPQVGQLHFSPNESELWTAIFSSNASSSTDLSSLLSVNTDFGQLFASLSPQHLEDAEALVANTDVHGLAGLSVADPSSAVLQGLDASDALIPPLSNNTTHPCCLAICLDTLMRLFPNARAGCQRPGGHDTDKLCTIETVIEDNKEILDTIQSVLECRCAEDEVT</sequence>
<feature type="region of interest" description="Disordered" evidence="6">
    <location>
        <begin position="24"/>
        <end position="74"/>
    </location>
</feature>
<keyword evidence="4" id="KW-0804">Transcription</keyword>
<feature type="non-terminal residue" evidence="8">
    <location>
        <position position="257"/>
    </location>
</feature>
<dbReference type="Pfam" id="PF08493">
    <property type="entry name" value="AflR"/>
    <property type="match status" value="1"/>
</dbReference>
<dbReference type="GO" id="GO:0006355">
    <property type="term" value="P:regulation of DNA-templated transcription"/>
    <property type="evidence" value="ECO:0007669"/>
    <property type="project" value="InterPro"/>
</dbReference>
<keyword evidence="3" id="KW-0238">DNA-binding</keyword>
<feature type="compositionally biased region" description="Polar residues" evidence="6">
    <location>
        <begin position="36"/>
        <end position="74"/>
    </location>
</feature>
<evidence type="ECO:0000259" key="7">
    <source>
        <dbReference type="Pfam" id="PF08493"/>
    </source>
</evidence>
<dbReference type="GO" id="GO:0045122">
    <property type="term" value="P:aflatoxin biosynthetic process"/>
    <property type="evidence" value="ECO:0007669"/>
    <property type="project" value="InterPro"/>
</dbReference>
<dbReference type="GO" id="GO:0046872">
    <property type="term" value="F:metal ion binding"/>
    <property type="evidence" value="ECO:0007669"/>
    <property type="project" value="UniProtKB-KW"/>
</dbReference>
<dbReference type="GO" id="GO:0003677">
    <property type="term" value="F:DNA binding"/>
    <property type="evidence" value="ECO:0007669"/>
    <property type="project" value="UniProtKB-KW"/>
</dbReference>
<evidence type="ECO:0000256" key="6">
    <source>
        <dbReference type="SAM" id="MobiDB-lite"/>
    </source>
</evidence>